<evidence type="ECO:0000313" key="1">
    <source>
        <dbReference type="Proteomes" id="UP000887565"/>
    </source>
</evidence>
<organism evidence="1 2">
    <name type="scientific">Romanomermis culicivorax</name>
    <name type="common">Nematode worm</name>
    <dbReference type="NCBI Taxonomy" id="13658"/>
    <lineage>
        <taxon>Eukaryota</taxon>
        <taxon>Metazoa</taxon>
        <taxon>Ecdysozoa</taxon>
        <taxon>Nematoda</taxon>
        <taxon>Enoplea</taxon>
        <taxon>Dorylaimia</taxon>
        <taxon>Mermithida</taxon>
        <taxon>Mermithoidea</taxon>
        <taxon>Mermithidae</taxon>
        <taxon>Romanomermis</taxon>
    </lineage>
</organism>
<accession>A0A915IPW0</accession>
<proteinExistence type="predicted"/>
<dbReference type="Proteomes" id="UP000887565">
    <property type="component" value="Unplaced"/>
</dbReference>
<dbReference type="WBParaSite" id="nRc.2.0.1.t15910-RA">
    <property type="protein sequence ID" value="nRc.2.0.1.t15910-RA"/>
    <property type="gene ID" value="nRc.2.0.1.g15910"/>
</dbReference>
<dbReference type="AlphaFoldDB" id="A0A915IPW0"/>
<name>A0A915IPW0_ROMCU</name>
<evidence type="ECO:0000313" key="2">
    <source>
        <dbReference type="WBParaSite" id="nRc.2.0.1.t15910-RA"/>
    </source>
</evidence>
<protein>
    <submittedName>
        <fullName evidence="2">Uncharacterized protein</fullName>
    </submittedName>
</protein>
<sequence>MGVGNTCIKDDPWTQLLLSPTTPRYYRGTINIGGDDLKKGKKFKYLGSITCNDRNTIPDARAHANAVWNVRRQVNLPLLLQLERQALQDYMVI</sequence>
<reference evidence="2" key="1">
    <citation type="submission" date="2022-11" db="UniProtKB">
        <authorList>
            <consortium name="WormBaseParasite"/>
        </authorList>
    </citation>
    <scope>IDENTIFICATION</scope>
</reference>
<keyword evidence="1" id="KW-1185">Reference proteome</keyword>